<evidence type="ECO:0000313" key="1">
    <source>
        <dbReference type="EMBL" id="KAF0700529.1"/>
    </source>
</evidence>
<dbReference type="EMBL" id="CAADRA010005139">
    <property type="protein sequence ID" value="VFT85820.1"/>
    <property type="molecule type" value="Genomic_DNA"/>
</dbReference>
<dbReference type="OrthoDB" id="191686at2759"/>
<dbReference type="AlphaFoldDB" id="A0A485KLY3"/>
<reference evidence="1" key="2">
    <citation type="submission" date="2019-06" db="EMBL/GenBank/DDBJ databases">
        <title>Genomics analysis of Aphanomyces spp. identifies a new class of oomycete effector associated with host adaptation.</title>
        <authorList>
            <person name="Gaulin E."/>
        </authorList>
    </citation>
    <scope>NUCLEOTIDE SEQUENCE</scope>
    <source>
        <strain evidence="1">CBS 578.67</strain>
    </source>
</reference>
<sequence length="195" mass="21580">MSFFGLTYLGGQDPFVGVTPLFAFEDDELAAAFDRVTKGKAEIATADFDAYVATLYHCPQGVPPPKEIVDQVRAWFPPGTLPQEQFLTGMWWWKFGGLMLNVGIVALKQHAEESAQNQTDTWAKGCEYKSGLDLRAAKVKHTRMSHAPTEKYPAPLTDSQTLGWVKGPPVKTIPKKSCEETKFASAMIQSGVNYF</sequence>
<dbReference type="EMBL" id="VJMH01005118">
    <property type="protein sequence ID" value="KAF0700529.1"/>
    <property type="molecule type" value="Genomic_DNA"/>
</dbReference>
<gene>
    <name evidence="2" type="primary">Aste57867_8936</name>
    <name evidence="1" type="ORF">As57867_008901</name>
    <name evidence="2" type="ORF">ASTE57867_8936</name>
</gene>
<organism evidence="2 3">
    <name type="scientific">Aphanomyces stellatus</name>
    <dbReference type="NCBI Taxonomy" id="120398"/>
    <lineage>
        <taxon>Eukaryota</taxon>
        <taxon>Sar</taxon>
        <taxon>Stramenopiles</taxon>
        <taxon>Oomycota</taxon>
        <taxon>Saprolegniomycetes</taxon>
        <taxon>Saprolegniales</taxon>
        <taxon>Verrucalvaceae</taxon>
        <taxon>Aphanomyces</taxon>
    </lineage>
</organism>
<keyword evidence="3" id="KW-1185">Reference proteome</keyword>
<accession>A0A485KLY3</accession>
<evidence type="ECO:0000313" key="3">
    <source>
        <dbReference type="Proteomes" id="UP000332933"/>
    </source>
</evidence>
<protein>
    <submittedName>
        <fullName evidence="2">Aste57867_8936 protein</fullName>
    </submittedName>
</protein>
<dbReference type="Proteomes" id="UP000332933">
    <property type="component" value="Unassembled WGS sequence"/>
</dbReference>
<name>A0A485KLY3_9STRA</name>
<evidence type="ECO:0000313" key="2">
    <source>
        <dbReference type="EMBL" id="VFT85820.1"/>
    </source>
</evidence>
<proteinExistence type="predicted"/>
<reference evidence="2 3" key="1">
    <citation type="submission" date="2019-03" db="EMBL/GenBank/DDBJ databases">
        <authorList>
            <person name="Gaulin E."/>
            <person name="Dumas B."/>
        </authorList>
    </citation>
    <scope>NUCLEOTIDE SEQUENCE [LARGE SCALE GENOMIC DNA]</scope>
    <source>
        <strain evidence="2">CBS 568.67</strain>
    </source>
</reference>